<keyword evidence="5" id="KW-0804">Transcription</keyword>
<evidence type="ECO:0000313" key="13">
    <source>
        <dbReference type="Proteomes" id="UP000001307"/>
    </source>
</evidence>
<dbReference type="Gene3D" id="1.10.10.60">
    <property type="entry name" value="Homeodomain-like"/>
    <property type="match status" value="1"/>
</dbReference>
<dbReference type="InterPro" id="IPR017970">
    <property type="entry name" value="Homeobox_CS"/>
</dbReference>
<dbReference type="PANTHER" id="PTHR46110:SF3">
    <property type="entry name" value="HOMEOBOX PROTEIN HMX"/>
    <property type="match status" value="1"/>
</dbReference>
<feature type="compositionally biased region" description="Basic and acidic residues" evidence="10">
    <location>
        <begin position="61"/>
        <end position="89"/>
    </location>
</feature>
<evidence type="ECO:0000259" key="11">
    <source>
        <dbReference type="PROSITE" id="PS50071"/>
    </source>
</evidence>
<evidence type="ECO:0000256" key="6">
    <source>
        <dbReference type="ARBA" id="ARBA00023242"/>
    </source>
</evidence>
<gene>
    <name evidence="12" type="ORF">GSOID_T00008102001</name>
</gene>
<evidence type="ECO:0000256" key="10">
    <source>
        <dbReference type="SAM" id="MobiDB-lite"/>
    </source>
</evidence>
<feature type="region of interest" description="Disordered" evidence="10">
    <location>
        <begin position="57"/>
        <end position="92"/>
    </location>
</feature>
<accession>E4XD65</accession>
<dbReference type="EMBL" id="FN653038">
    <property type="protein sequence ID" value="CBY24100.1"/>
    <property type="molecule type" value="Genomic_DNA"/>
</dbReference>
<keyword evidence="13" id="KW-1185">Reference proteome</keyword>
<evidence type="ECO:0000256" key="4">
    <source>
        <dbReference type="ARBA" id="ARBA00023155"/>
    </source>
</evidence>
<evidence type="ECO:0000313" key="12">
    <source>
        <dbReference type="EMBL" id="CBY24100.1"/>
    </source>
</evidence>
<dbReference type="SUPFAM" id="SSF46689">
    <property type="entry name" value="Homeodomain-like"/>
    <property type="match status" value="1"/>
</dbReference>
<evidence type="ECO:0000256" key="1">
    <source>
        <dbReference type="ARBA" id="ARBA00004123"/>
    </source>
</evidence>
<dbReference type="InterPro" id="IPR001356">
    <property type="entry name" value="HD"/>
</dbReference>
<comment type="subcellular location">
    <subcellularLocation>
        <location evidence="1 8 9">Nucleus</location>
    </subcellularLocation>
</comment>
<feature type="DNA-binding region" description="Homeobox" evidence="8">
    <location>
        <begin position="275"/>
        <end position="334"/>
    </location>
</feature>
<dbReference type="PROSITE" id="PS00027">
    <property type="entry name" value="HOMEOBOX_1"/>
    <property type="match status" value="1"/>
</dbReference>
<dbReference type="GO" id="GO:0005634">
    <property type="term" value="C:nucleus"/>
    <property type="evidence" value="ECO:0007669"/>
    <property type="project" value="UniProtKB-SubCell"/>
</dbReference>
<dbReference type="GO" id="GO:0000981">
    <property type="term" value="F:DNA-binding transcription factor activity, RNA polymerase II-specific"/>
    <property type="evidence" value="ECO:0007669"/>
    <property type="project" value="InterPro"/>
</dbReference>
<dbReference type="OrthoDB" id="6159439at2759"/>
<evidence type="ECO:0000256" key="2">
    <source>
        <dbReference type="ARBA" id="ARBA00023015"/>
    </source>
</evidence>
<dbReference type="AlphaFoldDB" id="E4XD65"/>
<dbReference type="InterPro" id="IPR009057">
    <property type="entry name" value="Homeodomain-like_sf"/>
</dbReference>
<evidence type="ECO:0000256" key="7">
    <source>
        <dbReference type="ARBA" id="ARBA00038165"/>
    </source>
</evidence>
<dbReference type="PROSITE" id="PS50071">
    <property type="entry name" value="HOMEOBOX_2"/>
    <property type="match status" value="1"/>
</dbReference>
<keyword evidence="3 8" id="KW-0238">DNA-binding</keyword>
<dbReference type="InterPro" id="IPR020479">
    <property type="entry name" value="HD_metazoa"/>
</dbReference>
<keyword evidence="4 8" id="KW-0371">Homeobox</keyword>
<dbReference type="InterPro" id="IPR051300">
    <property type="entry name" value="HMX_Homeobox_TF"/>
</dbReference>
<dbReference type="CDD" id="cd00086">
    <property type="entry name" value="homeodomain"/>
    <property type="match status" value="1"/>
</dbReference>
<dbReference type="Pfam" id="PF00046">
    <property type="entry name" value="Homeodomain"/>
    <property type="match status" value="1"/>
</dbReference>
<feature type="domain" description="Homeobox" evidence="11">
    <location>
        <begin position="273"/>
        <end position="333"/>
    </location>
</feature>
<evidence type="ECO:0000256" key="3">
    <source>
        <dbReference type="ARBA" id="ARBA00023125"/>
    </source>
</evidence>
<evidence type="ECO:0000256" key="8">
    <source>
        <dbReference type="PROSITE-ProRule" id="PRU00108"/>
    </source>
</evidence>
<proteinExistence type="inferred from homology"/>
<keyword evidence="2" id="KW-0805">Transcription regulation</keyword>
<dbReference type="PRINTS" id="PR00024">
    <property type="entry name" value="HOMEOBOX"/>
</dbReference>
<sequence length="402" mass="44135">MRSGARVCSHAPSTFRNQILFVEHWIFTLIVTIEIIEIMEDTKNIPTSCQTQEELNMTAESENKTVESDVEQEKLSEHGSDKDIGESKSPKASNPFSIANLLGGASEAAAPQLIPGFPAAYSQNQLLSANNLFRSSVAPGLLQGGLYSSLYPALGGLSGPVMDLTNGGTSNGEQASQLSSTLSEALIRQSLLAQVFLRGQLNRQMGALGNLGNNPEAKLDYNDYEELLKSEKMQMGSAAPPKSPTNSSKEEALDLDLVEEDANSSEETSSGDAKKKKTRTVFSRAQIFQLETWFERKRYLSSSERTNLATQLNLTETQVKIWFQNRRNKWKRQTQTDNGLTRLQPTSLLNSMLFPNPALAMGYLQSHPERNLLERFGALEQQQRLSLAGSSNLAKIAGANGE</sequence>
<dbReference type="SMART" id="SM00389">
    <property type="entry name" value="HOX"/>
    <property type="match status" value="1"/>
</dbReference>
<name>E4XD65_OIKDI</name>
<dbReference type="GO" id="GO:0000977">
    <property type="term" value="F:RNA polymerase II transcription regulatory region sequence-specific DNA binding"/>
    <property type="evidence" value="ECO:0007669"/>
    <property type="project" value="TreeGrafter"/>
</dbReference>
<dbReference type="Proteomes" id="UP000001307">
    <property type="component" value="Unassembled WGS sequence"/>
</dbReference>
<dbReference type="InParanoid" id="E4XD65"/>
<protein>
    <recommendedName>
        <fullName evidence="11">Homeobox domain-containing protein</fullName>
    </recommendedName>
</protein>
<reference evidence="12" key="1">
    <citation type="journal article" date="2010" name="Science">
        <title>Plasticity of animal genome architecture unmasked by rapid evolution of a pelagic tunicate.</title>
        <authorList>
            <person name="Denoeud F."/>
            <person name="Henriet S."/>
            <person name="Mungpakdee S."/>
            <person name="Aury J.M."/>
            <person name="Da Silva C."/>
            <person name="Brinkmann H."/>
            <person name="Mikhaleva J."/>
            <person name="Olsen L.C."/>
            <person name="Jubin C."/>
            <person name="Canestro C."/>
            <person name="Bouquet J.M."/>
            <person name="Danks G."/>
            <person name="Poulain J."/>
            <person name="Campsteijn C."/>
            <person name="Adamski M."/>
            <person name="Cross I."/>
            <person name="Yadetie F."/>
            <person name="Muffato M."/>
            <person name="Louis A."/>
            <person name="Butcher S."/>
            <person name="Tsagkogeorga G."/>
            <person name="Konrad A."/>
            <person name="Singh S."/>
            <person name="Jensen M.F."/>
            <person name="Cong E.H."/>
            <person name="Eikeseth-Otteraa H."/>
            <person name="Noel B."/>
            <person name="Anthouard V."/>
            <person name="Porcel B.M."/>
            <person name="Kachouri-Lafond R."/>
            <person name="Nishino A."/>
            <person name="Ugolini M."/>
            <person name="Chourrout P."/>
            <person name="Nishida H."/>
            <person name="Aasland R."/>
            <person name="Huzurbazar S."/>
            <person name="Westhof E."/>
            <person name="Delsuc F."/>
            <person name="Lehrach H."/>
            <person name="Reinhardt R."/>
            <person name="Weissenbach J."/>
            <person name="Roy S.W."/>
            <person name="Artiguenave F."/>
            <person name="Postlethwait J.H."/>
            <person name="Manak J.R."/>
            <person name="Thompson E.M."/>
            <person name="Jaillon O."/>
            <person name="Du Pasquier L."/>
            <person name="Boudinot P."/>
            <person name="Liberles D.A."/>
            <person name="Volff J.N."/>
            <person name="Philippe H."/>
            <person name="Lenhard B."/>
            <person name="Roest Crollius H."/>
            <person name="Wincker P."/>
            <person name="Chourrout D."/>
        </authorList>
    </citation>
    <scope>NUCLEOTIDE SEQUENCE [LARGE SCALE GENOMIC DNA]</scope>
</reference>
<evidence type="ECO:0000256" key="5">
    <source>
        <dbReference type="ARBA" id="ARBA00023163"/>
    </source>
</evidence>
<organism evidence="12">
    <name type="scientific">Oikopleura dioica</name>
    <name type="common">Tunicate</name>
    <dbReference type="NCBI Taxonomy" id="34765"/>
    <lineage>
        <taxon>Eukaryota</taxon>
        <taxon>Metazoa</taxon>
        <taxon>Chordata</taxon>
        <taxon>Tunicata</taxon>
        <taxon>Appendicularia</taxon>
        <taxon>Copelata</taxon>
        <taxon>Oikopleuridae</taxon>
        <taxon>Oikopleura</taxon>
    </lineage>
</organism>
<dbReference type="PANTHER" id="PTHR46110">
    <property type="entry name" value="HOMEOBOX PROTEIN HMX"/>
    <property type="match status" value="1"/>
</dbReference>
<keyword evidence="6 8" id="KW-0539">Nucleus</keyword>
<comment type="similarity">
    <text evidence="7">Belongs to the HMX homeobox family.</text>
</comment>
<evidence type="ECO:0000256" key="9">
    <source>
        <dbReference type="RuleBase" id="RU000682"/>
    </source>
</evidence>